<proteinExistence type="predicted"/>
<name>A0ACC0VYL7_9STRA</name>
<gene>
    <name evidence="1" type="ORF">PsorP6_010544</name>
</gene>
<reference evidence="1 2" key="1">
    <citation type="journal article" date="2022" name="bioRxiv">
        <title>The genome of the oomycete Peronosclerospora sorghi, a cosmopolitan pathogen of maize and sorghum, is inflated with dispersed pseudogenes.</title>
        <authorList>
            <person name="Fletcher K."/>
            <person name="Martin F."/>
            <person name="Isakeit T."/>
            <person name="Cavanaugh K."/>
            <person name="Magill C."/>
            <person name="Michelmore R."/>
        </authorList>
    </citation>
    <scope>NUCLEOTIDE SEQUENCE [LARGE SCALE GENOMIC DNA]</scope>
    <source>
        <strain evidence="1">P6</strain>
    </source>
</reference>
<accession>A0ACC0VYL7</accession>
<keyword evidence="2" id="KW-1185">Reference proteome</keyword>
<comment type="caution">
    <text evidence="1">The sequence shown here is derived from an EMBL/GenBank/DDBJ whole genome shotgun (WGS) entry which is preliminary data.</text>
</comment>
<protein>
    <submittedName>
        <fullName evidence="1">Uncharacterized protein</fullName>
    </submittedName>
</protein>
<organism evidence="1 2">
    <name type="scientific">Peronosclerospora sorghi</name>
    <dbReference type="NCBI Taxonomy" id="230839"/>
    <lineage>
        <taxon>Eukaryota</taxon>
        <taxon>Sar</taxon>
        <taxon>Stramenopiles</taxon>
        <taxon>Oomycota</taxon>
        <taxon>Peronosporomycetes</taxon>
        <taxon>Peronosporales</taxon>
        <taxon>Peronosporaceae</taxon>
        <taxon>Peronosclerospora</taxon>
    </lineage>
</organism>
<dbReference type="EMBL" id="CM047585">
    <property type="protein sequence ID" value="KAI9910833.1"/>
    <property type="molecule type" value="Genomic_DNA"/>
</dbReference>
<dbReference type="Proteomes" id="UP001163321">
    <property type="component" value="Chromosome 6"/>
</dbReference>
<sequence>MYPDHDARVTLLKIELWCNRVLSGDKEKADNSWTKIPTPKWLYSCARMNPGDPAWIEARYQCM</sequence>
<evidence type="ECO:0000313" key="2">
    <source>
        <dbReference type="Proteomes" id="UP001163321"/>
    </source>
</evidence>
<evidence type="ECO:0000313" key="1">
    <source>
        <dbReference type="EMBL" id="KAI9910833.1"/>
    </source>
</evidence>